<dbReference type="EMBL" id="CP031423">
    <property type="protein sequence ID" value="AZS37012.1"/>
    <property type="molecule type" value="Genomic_DNA"/>
</dbReference>
<keyword evidence="2" id="KW-0732">Signal</keyword>
<dbReference type="AlphaFoldDB" id="A0A3Q9J150"/>
<evidence type="ECO:0000256" key="2">
    <source>
        <dbReference type="SAM" id="SignalP"/>
    </source>
</evidence>
<organism evidence="3 4">
    <name type="scientific">Microbacterium lemovicicum</name>
    <dbReference type="NCBI Taxonomy" id="1072463"/>
    <lineage>
        <taxon>Bacteria</taxon>
        <taxon>Bacillati</taxon>
        <taxon>Actinomycetota</taxon>
        <taxon>Actinomycetes</taxon>
        <taxon>Micrococcales</taxon>
        <taxon>Microbacteriaceae</taxon>
        <taxon>Microbacterium</taxon>
    </lineage>
</organism>
<accession>A0A3Q9J150</accession>
<dbReference type="Proteomes" id="UP000276888">
    <property type="component" value="Chromosome"/>
</dbReference>
<dbReference type="PROSITE" id="PS51257">
    <property type="entry name" value="PROKAR_LIPOPROTEIN"/>
    <property type="match status" value="1"/>
</dbReference>
<keyword evidence="4" id="KW-1185">Reference proteome</keyword>
<dbReference type="OrthoDB" id="5082417at2"/>
<sequence>MRTRSARHSIAALATAGALAVVLSGCVPMGSSSNGGDSAPRPGTSTSAGDATSGSSRTQGSAGPVDCGGAAVTVADDARDHTVTGDCPYVVVAGADIELDARDARIGTLEIAGDRAEVDAGDVNTLTVAGQENEVDVSAIDSIVLNGDRNEVEVQARAGSVAVNGNDNSVTATELGTVLDQGQRNSVRTGD</sequence>
<feature type="compositionally biased region" description="Low complexity" evidence="1">
    <location>
        <begin position="43"/>
        <end position="56"/>
    </location>
</feature>
<dbReference type="InterPro" id="IPR021417">
    <property type="entry name" value="DUF3060"/>
</dbReference>
<feature type="signal peptide" evidence="2">
    <location>
        <begin position="1"/>
        <end position="20"/>
    </location>
</feature>
<proteinExistence type="predicted"/>
<gene>
    <name evidence="3" type="ORF">CVS47_01637</name>
</gene>
<evidence type="ECO:0008006" key="5">
    <source>
        <dbReference type="Google" id="ProtNLM"/>
    </source>
</evidence>
<reference evidence="3 4" key="1">
    <citation type="submission" date="2018-08" db="EMBL/GenBank/DDBJ databases">
        <title>Microbacterium lemovicicum sp. nov., a bacterium isolated from a natural uranium-rich soil.</title>
        <authorList>
            <person name="ORTET P."/>
        </authorList>
    </citation>
    <scope>NUCLEOTIDE SEQUENCE [LARGE SCALE GENOMIC DNA]</scope>
    <source>
        <strain evidence="3 4">Viu22</strain>
    </source>
</reference>
<protein>
    <recommendedName>
        <fullName evidence="5">DUF3060 domain-containing protein</fullName>
    </recommendedName>
</protein>
<evidence type="ECO:0000313" key="3">
    <source>
        <dbReference type="EMBL" id="AZS37012.1"/>
    </source>
</evidence>
<dbReference type="Pfam" id="PF11259">
    <property type="entry name" value="DUF3060"/>
    <property type="match status" value="1"/>
</dbReference>
<evidence type="ECO:0000256" key="1">
    <source>
        <dbReference type="SAM" id="MobiDB-lite"/>
    </source>
</evidence>
<feature type="chain" id="PRO_5038502381" description="DUF3060 domain-containing protein" evidence="2">
    <location>
        <begin position="21"/>
        <end position="191"/>
    </location>
</feature>
<dbReference type="RefSeq" id="WP_127095632.1">
    <property type="nucleotide sequence ID" value="NZ_CP031423.1"/>
</dbReference>
<dbReference type="KEGG" id="mlv:CVS47_01637"/>
<evidence type="ECO:0000313" key="4">
    <source>
        <dbReference type="Proteomes" id="UP000276888"/>
    </source>
</evidence>
<name>A0A3Q9J150_9MICO</name>
<feature type="region of interest" description="Disordered" evidence="1">
    <location>
        <begin position="30"/>
        <end position="69"/>
    </location>
</feature>